<dbReference type="PROSITE" id="PS51257">
    <property type="entry name" value="PROKAR_LIPOPROTEIN"/>
    <property type="match status" value="1"/>
</dbReference>
<evidence type="ECO:0000259" key="8">
    <source>
        <dbReference type="Pfam" id="PF13354"/>
    </source>
</evidence>
<keyword evidence="4 5" id="KW-0046">Antibiotic resistance</keyword>
<evidence type="ECO:0000256" key="6">
    <source>
        <dbReference type="SAM" id="MobiDB-lite"/>
    </source>
</evidence>
<evidence type="ECO:0000256" key="3">
    <source>
        <dbReference type="ARBA" id="ARBA00022801"/>
    </source>
</evidence>
<comment type="similarity">
    <text evidence="1 5">Belongs to the class-A beta-lactamase family.</text>
</comment>
<evidence type="ECO:0000256" key="7">
    <source>
        <dbReference type="SAM" id="SignalP"/>
    </source>
</evidence>
<dbReference type="InterPro" id="IPR023650">
    <property type="entry name" value="Beta-lactam_class-A_AS"/>
</dbReference>
<feature type="domain" description="Beta-lactamase class A catalytic" evidence="8">
    <location>
        <begin position="80"/>
        <end position="294"/>
    </location>
</feature>
<name>A0ABY7ZPX1_9ACTN</name>
<dbReference type="NCBIfam" id="NF033103">
    <property type="entry name" value="bla_class_A"/>
    <property type="match status" value="1"/>
</dbReference>
<dbReference type="Gene3D" id="3.40.710.10">
    <property type="entry name" value="DD-peptidase/beta-lactamase superfamily"/>
    <property type="match status" value="1"/>
</dbReference>
<evidence type="ECO:0000256" key="5">
    <source>
        <dbReference type="RuleBase" id="RU361140"/>
    </source>
</evidence>
<evidence type="ECO:0000256" key="4">
    <source>
        <dbReference type="ARBA" id="ARBA00023251"/>
    </source>
</evidence>
<dbReference type="PANTHER" id="PTHR35333:SF3">
    <property type="entry name" value="BETA-LACTAMASE-TYPE TRANSPEPTIDASE FOLD CONTAINING PROTEIN"/>
    <property type="match status" value="1"/>
</dbReference>
<keyword evidence="3 5" id="KW-0378">Hydrolase</keyword>
<keyword evidence="10" id="KW-1185">Reference proteome</keyword>
<feature type="chain" id="PRO_5045466029" description="Beta-lactamase" evidence="7">
    <location>
        <begin position="27"/>
        <end position="322"/>
    </location>
</feature>
<dbReference type="InterPro" id="IPR012338">
    <property type="entry name" value="Beta-lactam/transpept-like"/>
</dbReference>
<feature type="region of interest" description="Disordered" evidence="6">
    <location>
        <begin position="189"/>
        <end position="215"/>
    </location>
</feature>
<dbReference type="Proteomes" id="UP001219605">
    <property type="component" value="Chromosome"/>
</dbReference>
<evidence type="ECO:0000313" key="10">
    <source>
        <dbReference type="Proteomes" id="UP001219605"/>
    </source>
</evidence>
<protein>
    <recommendedName>
        <fullName evidence="2 5">Beta-lactamase</fullName>
        <ecNumber evidence="2 5">3.5.2.6</ecNumber>
    </recommendedName>
</protein>
<evidence type="ECO:0000313" key="9">
    <source>
        <dbReference type="EMBL" id="WDZ84992.1"/>
    </source>
</evidence>
<dbReference type="InterPro" id="IPR045155">
    <property type="entry name" value="Beta-lactam_cat"/>
</dbReference>
<dbReference type="PROSITE" id="PS00146">
    <property type="entry name" value="BETA_LACTAMASE_A"/>
    <property type="match status" value="1"/>
</dbReference>
<sequence>MRQMTRARLAAVATVVAGLLSVTACAADGTSERTRPSPTGTAGSAPDDTAGPPSAGGSGPAPTTDPGFAALEDRFGARLGVHAVDTGSGATVGHRADERFAYASTFKALLAGALLDATTTAELDRVVRYTRADLVAHSPVTGRHVADGMSLRDLADAAVRYSDNTAANLLLKQLGGPAGFAGHLRAIGDTTTKPARTETDLNEATPSDERDTSTPRALATDLRAYVLGDALDAGDRAVLTGWLRGNTTGDKLIRAGVPAGWTVGDKTGSGGYGTRNDIAVLWPPDGAPIVLAVMSSRDAKDAKHDDALIAAAAQVTVAALRR</sequence>
<feature type="signal peptide" evidence="7">
    <location>
        <begin position="1"/>
        <end position="26"/>
    </location>
</feature>
<dbReference type="SUPFAM" id="SSF56601">
    <property type="entry name" value="beta-lactamase/transpeptidase-like"/>
    <property type="match status" value="1"/>
</dbReference>
<dbReference type="RefSeq" id="WP_275031684.1">
    <property type="nucleotide sequence ID" value="NZ_CP118615.1"/>
</dbReference>
<dbReference type="InterPro" id="IPR000871">
    <property type="entry name" value="Beta-lactam_class-A"/>
</dbReference>
<keyword evidence="7" id="KW-0732">Signal</keyword>
<proteinExistence type="inferred from homology"/>
<accession>A0ABY7ZPX1</accession>
<dbReference type="GO" id="GO:0008800">
    <property type="term" value="F:beta-lactamase activity"/>
    <property type="evidence" value="ECO:0007669"/>
    <property type="project" value="UniProtKB-EC"/>
</dbReference>
<organism evidence="9 10">
    <name type="scientific">Micromonospora cathayae</name>
    <dbReference type="NCBI Taxonomy" id="3028804"/>
    <lineage>
        <taxon>Bacteria</taxon>
        <taxon>Bacillati</taxon>
        <taxon>Actinomycetota</taxon>
        <taxon>Actinomycetes</taxon>
        <taxon>Micromonosporales</taxon>
        <taxon>Micromonosporaceae</taxon>
        <taxon>Micromonospora</taxon>
    </lineage>
</organism>
<dbReference type="PANTHER" id="PTHR35333">
    <property type="entry name" value="BETA-LACTAMASE"/>
    <property type="match status" value="1"/>
</dbReference>
<dbReference type="PRINTS" id="PR00118">
    <property type="entry name" value="BLACTAMASEA"/>
</dbReference>
<dbReference type="Pfam" id="PF13354">
    <property type="entry name" value="Beta-lactamase2"/>
    <property type="match status" value="1"/>
</dbReference>
<comment type="catalytic activity">
    <reaction evidence="5">
        <text>a beta-lactam + H2O = a substituted beta-amino acid</text>
        <dbReference type="Rhea" id="RHEA:20401"/>
        <dbReference type="ChEBI" id="CHEBI:15377"/>
        <dbReference type="ChEBI" id="CHEBI:35627"/>
        <dbReference type="ChEBI" id="CHEBI:140347"/>
        <dbReference type="EC" id="3.5.2.6"/>
    </reaction>
</comment>
<feature type="region of interest" description="Disordered" evidence="6">
    <location>
        <begin position="28"/>
        <end position="67"/>
    </location>
</feature>
<evidence type="ECO:0000256" key="1">
    <source>
        <dbReference type="ARBA" id="ARBA00009009"/>
    </source>
</evidence>
<dbReference type="EC" id="3.5.2.6" evidence="2 5"/>
<evidence type="ECO:0000256" key="2">
    <source>
        <dbReference type="ARBA" id="ARBA00012865"/>
    </source>
</evidence>
<gene>
    <name evidence="9" type="primary">bla</name>
    <name evidence="9" type="ORF">PVK37_00480</name>
</gene>
<reference evidence="9 10" key="1">
    <citation type="submission" date="2023-02" db="EMBL/GenBank/DDBJ databases">
        <authorList>
            <person name="Mo P."/>
        </authorList>
    </citation>
    <scope>NUCLEOTIDE SEQUENCE [LARGE SCALE GENOMIC DNA]</scope>
    <source>
        <strain evidence="9 10">HUAS 3</strain>
    </source>
</reference>
<dbReference type="EMBL" id="CP118615">
    <property type="protein sequence ID" value="WDZ84992.1"/>
    <property type="molecule type" value="Genomic_DNA"/>
</dbReference>